<keyword evidence="7 8" id="KW-0472">Membrane</keyword>
<feature type="transmembrane region" description="Helical" evidence="8">
    <location>
        <begin position="167"/>
        <end position="187"/>
    </location>
</feature>
<protein>
    <submittedName>
        <fullName evidence="9">Iron ABC transporter permease</fullName>
    </submittedName>
</protein>
<comment type="similarity">
    <text evidence="2">Belongs to the binding-protein-dependent transport system permease family. FecCD subfamily.</text>
</comment>
<evidence type="ECO:0000256" key="2">
    <source>
        <dbReference type="ARBA" id="ARBA00007935"/>
    </source>
</evidence>
<dbReference type="RefSeq" id="WP_277563667.1">
    <property type="nucleotide sequence ID" value="NZ_JAPDHZ010000002.1"/>
</dbReference>
<dbReference type="GO" id="GO:0033214">
    <property type="term" value="P:siderophore-iron import into cell"/>
    <property type="evidence" value="ECO:0007669"/>
    <property type="project" value="TreeGrafter"/>
</dbReference>
<keyword evidence="5 8" id="KW-0812">Transmembrane</keyword>
<dbReference type="InterPro" id="IPR000522">
    <property type="entry name" value="ABC_transptr_permease_BtuC"/>
</dbReference>
<evidence type="ECO:0000313" key="9">
    <source>
        <dbReference type="EMBL" id="MDG0789762.1"/>
    </source>
</evidence>
<evidence type="ECO:0000256" key="6">
    <source>
        <dbReference type="ARBA" id="ARBA00022989"/>
    </source>
</evidence>
<feature type="transmembrane region" description="Helical" evidence="8">
    <location>
        <begin position="22"/>
        <end position="47"/>
    </location>
</feature>
<dbReference type="PANTHER" id="PTHR30472:SF1">
    <property type="entry name" value="FE(3+) DICITRATE TRANSPORT SYSTEM PERMEASE PROTEIN FECC-RELATED"/>
    <property type="match status" value="1"/>
</dbReference>
<dbReference type="PANTHER" id="PTHR30472">
    <property type="entry name" value="FERRIC ENTEROBACTIN TRANSPORT SYSTEM PERMEASE PROTEIN"/>
    <property type="match status" value="1"/>
</dbReference>
<evidence type="ECO:0000256" key="4">
    <source>
        <dbReference type="ARBA" id="ARBA00022475"/>
    </source>
</evidence>
<keyword evidence="6 8" id="KW-1133">Transmembrane helix</keyword>
<evidence type="ECO:0000256" key="8">
    <source>
        <dbReference type="SAM" id="Phobius"/>
    </source>
</evidence>
<dbReference type="GO" id="GO:0005886">
    <property type="term" value="C:plasma membrane"/>
    <property type="evidence" value="ECO:0007669"/>
    <property type="project" value="UniProtKB-SubCell"/>
</dbReference>
<gene>
    <name evidence="9" type="ORF">OMP38_02060</name>
</gene>
<comment type="subcellular location">
    <subcellularLocation>
        <location evidence="1">Cell membrane</location>
        <topology evidence="1">Multi-pass membrane protein</topology>
    </subcellularLocation>
</comment>
<feature type="transmembrane region" description="Helical" evidence="8">
    <location>
        <begin position="214"/>
        <end position="233"/>
    </location>
</feature>
<comment type="caution">
    <text evidence="9">The sequence shown here is derived from an EMBL/GenBank/DDBJ whole genome shotgun (WGS) entry which is preliminary data.</text>
</comment>
<evidence type="ECO:0000256" key="1">
    <source>
        <dbReference type="ARBA" id="ARBA00004651"/>
    </source>
</evidence>
<sequence>MAANSNGAGAEASAKKLRTRPLAASVILIGGLALLAFSMALSISIGAKDIGLSVVWDAIWHFNRDLTDHQIVRSLRMPRTIACMLTGAAFAVAGSVMQGMTRNPLADPGLLGINAGAGFMLAICFAFIPHLLFGQLIWMSFAGAAGATALIYGLGSLSRGGLTPVRLALAGSAVSALLLALSEGIALKYRIGQNLDFWLFGGAAGVRWAQVDVIQWWIGGGLLASMLLARYITLLSLGDETAAGIGVNVGLIKLIGAVVILVLAGASVSVVGFVSFLGLMVPHITRYLVGVSYRWIVPCSAILGALLFVLADLGARMVRPGSETPVGAVIAIIGVPFLLYLARREGREL</sequence>
<feature type="transmembrane region" description="Helical" evidence="8">
    <location>
        <begin position="254"/>
        <end position="281"/>
    </location>
</feature>
<accession>A0A9X4KD05</accession>
<dbReference type="SUPFAM" id="SSF81345">
    <property type="entry name" value="ABC transporter involved in vitamin B12 uptake, BtuC"/>
    <property type="match status" value="1"/>
</dbReference>
<evidence type="ECO:0000256" key="7">
    <source>
        <dbReference type="ARBA" id="ARBA00023136"/>
    </source>
</evidence>
<evidence type="ECO:0000256" key="3">
    <source>
        <dbReference type="ARBA" id="ARBA00022448"/>
    </source>
</evidence>
<dbReference type="Gene3D" id="1.10.3470.10">
    <property type="entry name" value="ABC transporter involved in vitamin B12 uptake, BtuC"/>
    <property type="match status" value="1"/>
</dbReference>
<feature type="transmembrane region" description="Helical" evidence="8">
    <location>
        <begin position="293"/>
        <end position="313"/>
    </location>
</feature>
<dbReference type="Proteomes" id="UP001153387">
    <property type="component" value="Unassembled WGS sequence"/>
</dbReference>
<dbReference type="CDD" id="cd06550">
    <property type="entry name" value="TM_ABC_iron-siderophores_like"/>
    <property type="match status" value="1"/>
</dbReference>
<proteinExistence type="inferred from homology"/>
<feature type="transmembrane region" description="Helical" evidence="8">
    <location>
        <begin position="325"/>
        <end position="342"/>
    </location>
</feature>
<reference evidence="9 10" key="1">
    <citation type="submission" date="2022-10" db="EMBL/GenBank/DDBJ databases">
        <title>Comparative genomic analysis of Cohnella hashimotonis sp. nov., isolated from the International Space Station.</title>
        <authorList>
            <person name="Simpson A."/>
            <person name="Venkateswaran K."/>
        </authorList>
    </citation>
    <scope>NUCLEOTIDE SEQUENCE [LARGE SCALE GENOMIC DNA]</scope>
    <source>
        <strain evidence="9 10">DSM 18997</strain>
    </source>
</reference>
<name>A0A9X4KD05_9BACL</name>
<evidence type="ECO:0000256" key="5">
    <source>
        <dbReference type="ARBA" id="ARBA00022692"/>
    </source>
</evidence>
<dbReference type="EMBL" id="JAPDHZ010000002">
    <property type="protein sequence ID" value="MDG0789762.1"/>
    <property type="molecule type" value="Genomic_DNA"/>
</dbReference>
<organism evidence="9 10">
    <name type="scientific">Cohnella ginsengisoli</name>
    <dbReference type="NCBI Taxonomy" id="425004"/>
    <lineage>
        <taxon>Bacteria</taxon>
        <taxon>Bacillati</taxon>
        <taxon>Bacillota</taxon>
        <taxon>Bacilli</taxon>
        <taxon>Bacillales</taxon>
        <taxon>Paenibacillaceae</taxon>
        <taxon>Cohnella</taxon>
    </lineage>
</organism>
<dbReference type="FunFam" id="1.10.3470.10:FF:000001">
    <property type="entry name" value="Vitamin B12 ABC transporter permease BtuC"/>
    <property type="match status" value="1"/>
</dbReference>
<dbReference type="AlphaFoldDB" id="A0A9X4KD05"/>
<feature type="transmembrane region" description="Helical" evidence="8">
    <location>
        <begin position="109"/>
        <end position="130"/>
    </location>
</feature>
<feature type="transmembrane region" description="Helical" evidence="8">
    <location>
        <begin position="77"/>
        <end position="97"/>
    </location>
</feature>
<dbReference type="GO" id="GO:0022857">
    <property type="term" value="F:transmembrane transporter activity"/>
    <property type="evidence" value="ECO:0007669"/>
    <property type="project" value="InterPro"/>
</dbReference>
<keyword evidence="3" id="KW-0813">Transport</keyword>
<dbReference type="InterPro" id="IPR037294">
    <property type="entry name" value="ABC_BtuC-like"/>
</dbReference>
<evidence type="ECO:0000313" key="10">
    <source>
        <dbReference type="Proteomes" id="UP001153387"/>
    </source>
</evidence>
<keyword evidence="10" id="KW-1185">Reference proteome</keyword>
<dbReference type="Pfam" id="PF01032">
    <property type="entry name" value="FecCD"/>
    <property type="match status" value="1"/>
</dbReference>
<feature type="transmembrane region" description="Helical" evidence="8">
    <location>
        <begin position="136"/>
        <end position="155"/>
    </location>
</feature>
<keyword evidence="4" id="KW-1003">Cell membrane</keyword>